<dbReference type="InterPro" id="IPR014576">
    <property type="entry name" value="Pesterase_YhaO"/>
</dbReference>
<dbReference type="EMBL" id="BALE01000005">
    <property type="protein sequence ID" value="GAN53089.1"/>
    <property type="molecule type" value="Genomic_DNA"/>
</dbReference>
<proteinExistence type="predicted"/>
<evidence type="ECO:0000313" key="4">
    <source>
        <dbReference type="Proteomes" id="UP000032679"/>
    </source>
</evidence>
<dbReference type="InterPro" id="IPR029052">
    <property type="entry name" value="Metallo-depent_PP-like"/>
</dbReference>
<evidence type="ECO:0000259" key="2">
    <source>
        <dbReference type="Pfam" id="PF00149"/>
    </source>
</evidence>
<dbReference type="SUPFAM" id="SSF56300">
    <property type="entry name" value="Metallo-dependent phosphatases"/>
    <property type="match status" value="1"/>
</dbReference>
<evidence type="ECO:0000313" key="3">
    <source>
        <dbReference type="EMBL" id="GAN53089.1"/>
    </source>
</evidence>
<gene>
    <name evidence="3" type="ORF">Tasa_005_004</name>
</gene>
<sequence length="431" mass="46176">MTPEAVGRSLRRVMTSFSFLHAADLHLDSPLRGLSRYPGLPVDTIRQATRSALDTLVTTAIERGVDFVILAGDLYDGEWQDAGTGLHMASALGRLAAAGIPVFLARGNHDAASILMRDLTLPPMVHRFAEARAETVRLDDIGVALHGRGFAKRHIAEDMTPGYPEPVSGYFNIGVLHTSLAGYEGHEPYAPTTPERLIAKGYDYWALGHVHERQVVSMAPPIVFPGVLQGRHIRETGPKGATLVRVTDGRPALEHIACDCVRWARIEVDCTGIETDDALHAAIRTTLEDAACRLADGRLLVARLALDGETALHARLGADFLSLRDATREIAAMTSSPVAIEKITVATRPPARAETDGPDADLLDDVLDGALADPALLELLAEDLGAFTQLVPQAADPMDTSSPLVHARAGDWNAILARAADALRARLGDPA</sequence>
<evidence type="ECO:0000256" key="1">
    <source>
        <dbReference type="ARBA" id="ARBA00022801"/>
    </source>
</evidence>
<dbReference type="Gene3D" id="3.60.21.10">
    <property type="match status" value="1"/>
</dbReference>
<reference evidence="3 4" key="1">
    <citation type="submission" date="2012-10" db="EMBL/GenBank/DDBJ databases">
        <title>Genome sequencing of Tanticharoenia sakaeratensis NBRC 103193.</title>
        <authorList>
            <person name="Azuma Y."/>
            <person name="Hadano H."/>
            <person name="Hirakawa H."/>
            <person name="Matsushita K."/>
        </authorList>
    </citation>
    <scope>NUCLEOTIDE SEQUENCE [LARGE SCALE GENOMIC DNA]</scope>
    <source>
        <strain evidence="3 4">NBRC 103193</strain>
    </source>
</reference>
<keyword evidence="4" id="KW-1185">Reference proteome</keyword>
<dbReference type="STRING" id="1231623.Tasa_005_004"/>
<name>A0A0D6MHG8_9PROT</name>
<dbReference type="InterPro" id="IPR041796">
    <property type="entry name" value="Mre11_N"/>
</dbReference>
<dbReference type="GO" id="GO:0016787">
    <property type="term" value="F:hydrolase activity"/>
    <property type="evidence" value="ECO:0007669"/>
    <property type="project" value="UniProtKB-KW"/>
</dbReference>
<dbReference type="InterPro" id="IPR004843">
    <property type="entry name" value="Calcineurin-like_PHP"/>
</dbReference>
<keyword evidence="1" id="KW-0378">Hydrolase</keyword>
<feature type="domain" description="Calcineurin-like phosphoesterase" evidence="2">
    <location>
        <begin position="18"/>
        <end position="212"/>
    </location>
</feature>
<dbReference type="CDD" id="cd00840">
    <property type="entry name" value="MPP_Mre11_N"/>
    <property type="match status" value="1"/>
</dbReference>
<dbReference type="PIRSF" id="PIRSF033091">
    <property type="entry name" value="Pesterase_YhaO"/>
    <property type="match status" value="1"/>
</dbReference>
<organism evidence="3 4">
    <name type="scientific">Tanticharoenia sakaeratensis NBRC 103193</name>
    <dbReference type="NCBI Taxonomy" id="1231623"/>
    <lineage>
        <taxon>Bacteria</taxon>
        <taxon>Pseudomonadati</taxon>
        <taxon>Pseudomonadota</taxon>
        <taxon>Alphaproteobacteria</taxon>
        <taxon>Acetobacterales</taxon>
        <taxon>Acetobacteraceae</taxon>
        <taxon>Tanticharoenia</taxon>
    </lineage>
</organism>
<comment type="caution">
    <text evidence="3">The sequence shown here is derived from an EMBL/GenBank/DDBJ whole genome shotgun (WGS) entry which is preliminary data.</text>
</comment>
<accession>A0A0D6MHG8</accession>
<dbReference type="PANTHER" id="PTHR30337">
    <property type="entry name" value="COMPONENT OF ATP-DEPENDENT DSDNA EXONUCLEASE"/>
    <property type="match status" value="1"/>
</dbReference>
<dbReference type="Pfam" id="PF00149">
    <property type="entry name" value="Metallophos"/>
    <property type="match status" value="1"/>
</dbReference>
<protein>
    <submittedName>
        <fullName evidence="3">Metallophosphoesterase</fullName>
    </submittedName>
</protein>
<dbReference type="InterPro" id="IPR050535">
    <property type="entry name" value="DNA_Repair-Maintenance_Comp"/>
</dbReference>
<dbReference type="PANTHER" id="PTHR30337:SF7">
    <property type="entry name" value="PHOSPHOESTERASE"/>
    <property type="match status" value="1"/>
</dbReference>
<dbReference type="RefSeq" id="WP_241767590.1">
    <property type="nucleotide sequence ID" value="NZ_BALE01000005.1"/>
</dbReference>
<dbReference type="Proteomes" id="UP000032679">
    <property type="component" value="Unassembled WGS sequence"/>
</dbReference>
<dbReference type="AlphaFoldDB" id="A0A0D6MHG8"/>